<evidence type="ECO:0000256" key="5">
    <source>
        <dbReference type="ARBA" id="ARBA00022989"/>
    </source>
</evidence>
<dbReference type="RefSeq" id="WP_344538569.1">
    <property type="nucleotide sequence ID" value="NZ_BAAATD010000001.1"/>
</dbReference>
<keyword evidence="6 7" id="KW-0472">Membrane</keyword>
<comment type="subcellular location">
    <subcellularLocation>
        <location evidence="1">Cell membrane</location>
        <topology evidence="1">Multi-pass membrane protein</topology>
    </subcellularLocation>
</comment>
<evidence type="ECO:0000256" key="1">
    <source>
        <dbReference type="ARBA" id="ARBA00004651"/>
    </source>
</evidence>
<dbReference type="Proteomes" id="UP001501509">
    <property type="component" value="Unassembled WGS sequence"/>
</dbReference>
<comment type="caution">
    <text evidence="8">The sequence shown here is derived from an EMBL/GenBank/DDBJ whole genome shotgun (WGS) entry which is preliminary data.</text>
</comment>
<keyword evidence="3" id="KW-1003">Cell membrane</keyword>
<reference evidence="9" key="1">
    <citation type="journal article" date="2019" name="Int. J. Syst. Evol. Microbiol.">
        <title>The Global Catalogue of Microorganisms (GCM) 10K type strain sequencing project: providing services to taxonomists for standard genome sequencing and annotation.</title>
        <authorList>
            <consortium name="The Broad Institute Genomics Platform"/>
            <consortium name="The Broad Institute Genome Sequencing Center for Infectious Disease"/>
            <person name="Wu L."/>
            <person name="Ma J."/>
        </authorList>
    </citation>
    <scope>NUCLEOTIDE SEQUENCE [LARGE SCALE GENOMIC DNA]</scope>
    <source>
        <strain evidence="9">JCM 6833</strain>
    </source>
</reference>
<evidence type="ECO:0000256" key="2">
    <source>
        <dbReference type="ARBA" id="ARBA00022448"/>
    </source>
</evidence>
<evidence type="ECO:0000256" key="3">
    <source>
        <dbReference type="ARBA" id="ARBA00022475"/>
    </source>
</evidence>
<dbReference type="EMBL" id="BAAATD010000001">
    <property type="protein sequence ID" value="GAA2581752.1"/>
    <property type="molecule type" value="Genomic_DNA"/>
</dbReference>
<evidence type="ECO:0000313" key="8">
    <source>
        <dbReference type="EMBL" id="GAA2581752.1"/>
    </source>
</evidence>
<keyword evidence="4 7" id="KW-0812">Transmembrane</keyword>
<dbReference type="SUPFAM" id="SSF103473">
    <property type="entry name" value="MFS general substrate transporter"/>
    <property type="match status" value="1"/>
</dbReference>
<dbReference type="InterPro" id="IPR010290">
    <property type="entry name" value="TM_effector"/>
</dbReference>
<feature type="transmembrane region" description="Helical" evidence="7">
    <location>
        <begin position="269"/>
        <end position="289"/>
    </location>
</feature>
<keyword evidence="5 7" id="KW-1133">Transmembrane helix</keyword>
<dbReference type="PANTHER" id="PTHR23513:SF6">
    <property type="entry name" value="MAJOR FACILITATOR SUPERFAMILY ASSOCIATED DOMAIN-CONTAINING PROTEIN"/>
    <property type="match status" value="1"/>
</dbReference>
<feature type="transmembrane region" description="Helical" evidence="7">
    <location>
        <begin position="174"/>
        <end position="198"/>
    </location>
</feature>
<feature type="transmembrane region" description="Helical" evidence="7">
    <location>
        <begin position="368"/>
        <end position="387"/>
    </location>
</feature>
<sequence>MATDTAAATTGGGGLSGRDFRLLWTAESISKTGTAVTTFALPLVALQTLGASTLMMGVLNAMIWLPWLLVGLQAGVWADRHSRRPVMIGCQLASAVLITSVPVLAWLGVLTFWYLLVIAFAVGCATVLFTAAYNAYVPFLVGKDELLAANSRLMGSEQAANIAGPGLGGLITQLFSAVLALLLDAVSFLVSAACLWSIRAREPSDHSGDRPDRPRTTVRADVRDAAEFVLRDPYLRIITVNSASTNLLMGGVQALVVVFLIQGAGLGPWAVGATTITISVGGLLGAVVAPRITRRLGSARTLLTAPVTDCFLLLFPLAGHGPLLVVVALAGTLVWATGVVVRNVTGGAFRQAYCPPEMRARVAMTMRFTFFGVWPIGSLAGGVLGTVFDVQTALFILTGANVITDIWLFIGPIKRSRNLPAGVATPPVRC</sequence>
<dbReference type="Pfam" id="PF05977">
    <property type="entry name" value="MFS_3"/>
    <property type="match status" value="1"/>
</dbReference>
<name>A0ABP6BRE4_9ACTN</name>
<accession>A0ABP6BRE4</accession>
<feature type="transmembrane region" description="Helical" evidence="7">
    <location>
        <begin position="114"/>
        <end position="136"/>
    </location>
</feature>
<dbReference type="Gene3D" id="1.20.1250.20">
    <property type="entry name" value="MFS general substrate transporter like domains"/>
    <property type="match status" value="1"/>
</dbReference>
<evidence type="ECO:0000256" key="4">
    <source>
        <dbReference type="ARBA" id="ARBA00022692"/>
    </source>
</evidence>
<feature type="transmembrane region" description="Helical" evidence="7">
    <location>
        <begin position="245"/>
        <end position="263"/>
    </location>
</feature>
<feature type="transmembrane region" description="Helical" evidence="7">
    <location>
        <begin position="85"/>
        <end position="107"/>
    </location>
</feature>
<gene>
    <name evidence="8" type="ORF">GCM10010411_13050</name>
</gene>
<proteinExistence type="predicted"/>
<feature type="transmembrane region" description="Helical" evidence="7">
    <location>
        <begin position="323"/>
        <end position="341"/>
    </location>
</feature>
<dbReference type="PANTHER" id="PTHR23513">
    <property type="entry name" value="INTEGRAL MEMBRANE EFFLUX PROTEIN-RELATED"/>
    <property type="match status" value="1"/>
</dbReference>
<evidence type="ECO:0000256" key="6">
    <source>
        <dbReference type="ARBA" id="ARBA00023136"/>
    </source>
</evidence>
<organism evidence="8 9">
    <name type="scientific">Actinomadura fulvescens</name>
    <dbReference type="NCBI Taxonomy" id="46160"/>
    <lineage>
        <taxon>Bacteria</taxon>
        <taxon>Bacillati</taxon>
        <taxon>Actinomycetota</taxon>
        <taxon>Actinomycetes</taxon>
        <taxon>Streptosporangiales</taxon>
        <taxon>Thermomonosporaceae</taxon>
        <taxon>Actinomadura</taxon>
    </lineage>
</organism>
<dbReference type="CDD" id="cd06173">
    <property type="entry name" value="MFS_MefA_like"/>
    <property type="match status" value="1"/>
</dbReference>
<keyword evidence="2" id="KW-0813">Transport</keyword>
<evidence type="ECO:0000256" key="7">
    <source>
        <dbReference type="SAM" id="Phobius"/>
    </source>
</evidence>
<feature type="transmembrane region" description="Helical" evidence="7">
    <location>
        <begin position="301"/>
        <end position="317"/>
    </location>
</feature>
<evidence type="ECO:0000313" key="9">
    <source>
        <dbReference type="Proteomes" id="UP001501509"/>
    </source>
</evidence>
<dbReference type="InterPro" id="IPR036259">
    <property type="entry name" value="MFS_trans_sf"/>
</dbReference>
<protein>
    <submittedName>
        <fullName evidence="8">MFS transporter</fullName>
    </submittedName>
</protein>
<keyword evidence="9" id="KW-1185">Reference proteome</keyword>
<feature type="transmembrane region" description="Helical" evidence="7">
    <location>
        <begin position="393"/>
        <end position="410"/>
    </location>
</feature>